<dbReference type="Gene3D" id="3.90.1200.10">
    <property type="match status" value="1"/>
</dbReference>
<dbReference type="Pfam" id="PF01636">
    <property type="entry name" value="APH"/>
    <property type="match status" value="1"/>
</dbReference>
<gene>
    <name evidence="3" type="ORF">NUTIK01_04780</name>
</gene>
<dbReference type="SUPFAM" id="SSF56112">
    <property type="entry name" value="Protein kinase-like (PK-like)"/>
    <property type="match status" value="1"/>
</dbReference>
<name>A0ABQ6P4J2_9SPHN</name>
<dbReference type="InterPro" id="IPR011009">
    <property type="entry name" value="Kinase-like_dom_sf"/>
</dbReference>
<organism evidence="3 4">
    <name type="scientific">Novosphingobium pituita</name>
    <dbReference type="NCBI Taxonomy" id="3056842"/>
    <lineage>
        <taxon>Bacteria</taxon>
        <taxon>Pseudomonadati</taxon>
        <taxon>Pseudomonadota</taxon>
        <taxon>Alphaproteobacteria</taxon>
        <taxon>Sphingomonadales</taxon>
        <taxon>Sphingomonadaceae</taxon>
        <taxon>Novosphingobium</taxon>
    </lineage>
</organism>
<comment type="similarity">
    <text evidence="1">Belongs to the pseudomonas-type ThrB family.</text>
</comment>
<reference evidence="3 4" key="1">
    <citation type="submission" date="2023-06" db="EMBL/GenBank/DDBJ databases">
        <title>Draft genome sequence of Novosphingobium sp. strain IK01.</title>
        <authorList>
            <person name="Hatamoto M."/>
            <person name="Ikarashi T."/>
            <person name="Yamaguchi T."/>
        </authorList>
    </citation>
    <scope>NUCLEOTIDE SEQUENCE [LARGE SCALE GENOMIC DNA]</scope>
    <source>
        <strain evidence="3 4">IK01</strain>
    </source>
</reference>
<dbReference type="PANTHER" id="PTHR21064:SF6">
    <property type="entry name" value="AMINOGLYCOSIDE PHOSPHOTRANSFERASE DOMAIN-CONTAINING PROTEIN"/>
    <property type="match status" value="1"/>
</dbReference>
<accession>A0ABQ6P4J2</accession>
<dbReference type="Proteomes" id="UP001187221">
    <property type="component" value="Unassembled WGS sequence"/>
</dbReference>
<protein>
    <submittedName>
        <fullName evidence="3">Phosphotransferase</fullName>
    </submittedName>
</protein>
<dbReference type="InterPro" id="IPR050249">
    <property type="entry name" value="Pseudomonas-type_ThrB"/>
</dbReference>
<proteinExistence type="inferred from homology"/>
<dbReference type="InterPro" id="IPR002575">
    <property type="entry name" value="Aminoglycoside_PTrfase"/>
</dbReference>
<evidence type="ECO:0000313" key="3">
    <source>
        <dbReference type="EMBL" id="GMM59701.1"/>
    </source>
</evidence>
<comment type="caution">
    <text evidence="3">The sequence shown here is derived from an EMBL/GenBank/DDBJ whole genome shotgun (WGS) entry which is preliminary data.</text>
</comment>
<keyword evidence="4" id="KW-1185">Reference proteome</keyword>
<evidence type="ECO:0000256" key="1">
    <source>
        <dbReference type="ARBA" id="ARBA00038240"/>
    </source>
</evidence>
<feature type="domain" description="Aminoglycoside phosphotransferase" evidence="2">
    <location>
        <begin position="44"/>
        <end position="269"/>
    </location>
</feature>
<evidence type="ECO:0000313" key="4">
    <source>
        <dbReference type="Proteomes" id="UP001187221"/>
    </source>
</evidence>
<dbReference type="EMBL" id="BTFW01000001">
    <property type="protein sequence ID" value="GMM59701.1"/>
    <property type="molecule type" value="Genomic_DNA"/>
</dbReference>
<evidence type="ECO:0000259" key="2">
    <source>
        <dbReference type="Pfam" id="PF01636"/>
    </source>
</evidence>
<dbReference type="PANTHER" id="PTHR21064">
    <property type="entry name" value="AMINOGLYCOSIDE PHOSPHOTRANSFERASE DOMAIN-CONTAINING PROTEIN-RELATED"/>
    <property type="match status" value="1"/>
</dbReference>
<sequence length="370" mass="39619">MALEAPAWPAITPAEAGAVLARFPASAGRPFTLAWHSPRPFSAAVRVEVPEGTFFLKRHHARLRSPATLAPEHAFMAHLHARGLPVPLVETTHDGASVLAQGDWTYELLRPVPGADLYRDRQSWTPFLKACHAPAAGAALARLHLAARDFRAPARPDCPLVGSFTILPAPDPMAAARAYVAARPALAGWLEDKGWQSRLAALFTALGTAMADPPAMPSPLQRPLWTHNDWHPSNLLWADDNTVAGIIDFGLATQTSALHDLATAIERCAIPWLDLASADPAACAQAALGLIAGYRSLVPLSGGDLARVIALLPLVHIEFALSEVDYFIGILNDEAQAMIAWDDYLLGHAQWFLSDAGRAFLGALEQGAQA</sequence>